<sequence length="158" mass="16035">MAVSAVNAATGTTNAASTTKTAATDDKSASDAAASASLDYNSFLKLLIAQMQNQDPTDPMDATEQIAQLATFSQVEQTIQTNAKLETLITGDALSTASNYIGQTITSADGKTTGIIESVRVYADTMVATTTSGKEIPITVGVTVGKPSTSGSSADTSA</sequence>
<dbReference type="EMBL" id="SDVB01000253">
    <property type="protein sequence ID" value="RYC10260.1"/>
    <property type="molecule type" value="Genomic_DNA"/>
</dbReference>
<evidence type="ECO:0000256" key="1">
    <source>
        <dbReference type="ARBA" id="ARBA00010577"/>
    </source>
</evidence>
<feature type="region of interest" description="Disordered" evidence="5">
    <location>
        <begin position="1"/>
        <end position="28"/>
    </location>
</feature>
<comment type="function">
    <text evidence="4">Required for flagellar hook formation. May act as a scaffolding protein.</text>
</comment>
<feature type="compositionally biased region" description="Low complexity" evidence="5">
    <location>
        <begin position="1"/>
        <end position="22"/>
    </location>
</feature>
<dbReference type="GO" id="GO:0044781">
    <property type="term" value="P:bacterial-type flagellum organization"/>
    <property type="evidence" value="ECO:0007669"/>
    <property type="project" value="UniProtKB-KW"/>
</dbReference>
<reference evidence="6 7" key="1">
    <citation type="submission" date="2019-01" db="EMBL/GenBank/DDBJ databases">
        <authorList>
            <person name="Deng T."/>
        </authorList>
    </citation>
    <scope>NUCLEOTIDE SEQUENCE [LARGE SCALE GENOMIC DNA]</scope>
    <source>
        <strain evidence="6 7">F8825</strain>
    </source>
</reference>
<keyword evidence="7" id="KW-1185">Reference proteome</keyword>
<evidence type="ECO:0000313" key="6">
    <source>
        <dbReference type="EMBL" id="RYC10260.1"/>
    </source>
</evidence>
<evidence type="ECO:0000313" key="7">
    <source>
        <dbReference type="Proteomes" id="UP000291088"/>
    </source>
</evidence>
<evidence type="ECO:0000256" key="5">
    <source>
        <dbReference type="SAM" id="MobiDB-lite"/>
    </source>
</evidence>
<comment type="similarity">
    <text evidence="1">Belongs to the FlgD family.</text>
</comment>
<comment type="caution">
    <text evidence="6">The sequence shown here is derived from an EMBL/GenBank/DDBJ whole genome shotgun (WGS) entry which is preliminary data.</text>
</comment>
<evidence type="ECO:0000256" key="2">
    <source>
        <dbReference type="ARBA" id="ARBA00016013"/>
    </source>
</evidence>
<dbReference type="Pfam" id="PF03963">
    <property type="entry name" value="FlgD"/>
    <property type="match status" value="1"/>
</dbReference>
<keyword evidence="6" id="KW-0282">Flagellum</keyword>
<gene>
    <name evidence="6" type="primary">flgD</name>
    <name evidence="6" type="ORF">EUU22_19570</name>
</gene>
<dbReference type="InterPro" id="IPR005648">
    <property type="entry name" value="FlgD"/>
</dbReference>
<dbReference type="RefSeq" id="WP_129333649.1">
    <property type="nucleotide sequence ID" value="NZ_SDVB01000253.1"/>
</dbReference>
<dbReference type="AlphaFoldDB" id="A0A4Q2T055"/>
<keyword evidence="6" id="KW-0966">Cell projection</keyword>
<name>A0A4Q2T055_9HYPH</name>
<evidence type="ECO:0000256" key="4">
    <source>
        <dbReference type="ARBA" id="ARBA00024746"/>
    </source>
</evidence>
<keyword evidence="6" id="KW-0969">Cilium</keyword>
<keyword evidence="3" id="KW-1005">Bacterial flagellum biogenesis</keyword>
<evidence type="ECO:0000256" key="3">
    <source>
        <dbReference type="ARBA" id="ARBA00022795"/>
    </source>
</evidence>
<proteinExistence type="inferred from homology"/>
<dbReference type="NCBIfam" id="NF004670">
    <property type="entry name" value="PRK06009.1"/>
    <property type="match status" value="1"/>
</dbReference>
<protein>
    <recommendedName>
        <fullName evidence="2">Basal-body rod modification protein FlgD</fullName>
    </recommendedName>
</protein>
<dbReference type="Proteomes" id="UP000291088">
    <property type="component" value="Unassembled WGS sequence"/>
</dbReference>
<dbReference type="OrthoDB" id="9785233at2"/>
<organism evidence="6 7">
    <name type="scientific">Ciceribacter ferrooxidans</name>
    <dbReference type="NCBI Taxonomy" id="2509717"/>
    <lineage>
        <taxon>Bacteria</taxon>
        <taxon>Pseudomonadati</taxon>
        <taxon>Pseudomonadota</taxon>
        <taxon>Alphaproteobacteria</taxon>
        <taxon>Hyphomicrobiales</taxon>
        <taxon>Rhizobiaceae</taxon>
        <taxon>Ciceribacter</taxon>
    </lineage>
</organism>
<accession>A0A4Q2T055</accession>